<dbReference type="eggNOG" id="ENOG5032ZBB">
    <property type="taxonomic scope" value="Bacteria"/>
</dbReference>
<name>A0A076EIH8_RHOOP</name>
<proteinExistence type="predicted"/>
<sequence>MSTLQGNDFEDGNVLGGPFAEIFVHDLTAATGQCRFCGLDGPMAAVHVYTRAPGVVVRCPGCQEVLLRLVSTPRGLELDASGLSHLSWRL</sequence>
<organism evidence="1 2">
    <name type="scientific">Rhodococcus opacus</name>
    <name type="common">Nocardia opaca</name>
    <dbReference type="NCBI Taxonomy" id="37919"/>
    <lineage>
        <taxon>Bacteria</taxon>
        <taxon>Bacillati</taxon>
        <taxon>Actinomycetota</taxon>
        <taxon>Actinomycetes</taxon>
        <taxon>Mycobacteriales</taxon>
        <taxon>Nocardiaceae</taxon>
        <taxon>Rhodococcus</taxon>
    </lineage>
</organism>
<evidence type="ECO:0000313" key="2">
    <source>
        <dbReference type="Proteomes" id="UP000028488"/>
    </source>
</evidence>
<dbReference type="AlphaFoldDB" id="A0A076EIH8"/>
<protein>
    <submittedName>
        <fullName evidence="1">Uncharacterized protein</fullName>
    </submittedName>
</protein>
<gene>
    <name evidence="1" type="ORF">EP51_13140</name>
</gene>
<dbReference type="EMBL" id="CP008947">
    <property type="protein sequence ID" value="AII05521.1"/>
    <property type="molecule type" value="Genomic_DNA"/>
</dbReference>
<evidence type="ECO:0000313" key="1">
    <source>
        <dbReference type="EMBL" id="AII05521.1"/>
    </source>
</evidence>
<dbReference type="Pfam" id="PF20120">
    <property type="entry name" value="DUF6510"/>
    <property type="match status" value="1"/>
</dbReference>
<accession>A0A076EIH8</accession>
<dbReference type="RefSeq" id="WP_037243613.1">
    <property type="nucleotide sequence ID" value="NZ_CP008947.1"/>
</dbReference>
<dbReference type="InterPro" id="IPR045423">
    <property type="entry name" value="DUF6510"/>
</dbReference>
<dbReference type="Proteomes" id="UP000028488">
    <property type="component" value="Chromosome"/>
</dbReference>
<reference evidence="1 2" key="1">
    <citation type="submission" date="2014-07" db="EMBL/GenBank/DDBJ databases">
        <title>Genome Sequence of Rhodococcus opacus Strain R7, a Biodegrader of Mono- and Polycyclic Aromatic Hydrocarbons.</title>
        <authorList>
            <person name="Di Gennaro P."/>
            <person name="Zampolli J."/>
            <person name="Presti I."/>
            <person name="Cappelletti M."/>
            <person name="D'Ursi P."/>
            <person name="Orro A."/>
            <person name="Mezzelani A."/>
            <person name="Milanesi L."/>
        </authorList>
    </citation>
    <scope>NUCLEOTIDE SEQUENCE [LARGE SCALE GENOMIC DNA]</scope>
    <source>
        <strain evidence="1 2">R7</strain>
    </source>
</reference>